<dbReference type="Gene3D" id="3.40.50.150">
    <property type="entry name" value="Vaccinia Virus protein VP39"/>
    <property type="match status" value="1"/>
</dbReference>
<evidence type="ECO:0000313" key="6">
    <source>
        <dbReference type="Proteomes" id="UP000190539"/>
    </source>
</evidence>
<sequence>MSRQKGTGPGAFSPEGDPVELYSILRAGRTPGVVDGVLPRNASVLELGAGTGRLTHPLIALGHQVVAVDHSAEMLARIEGAETVHAEIPGLRLERTFDAVVLGSCLVNLTDAEVRYEMMATARRHVRPGGSVLIERALPEWFTGVGEPRVWDDITATLLTVEQLTPDLVRAVMEYRWQGRRWTHLQIVQFLEENTIDTYLEATGLRRKEWVTEDTSWLSASPVD</sequence>
<gene>
    <name evidence="5" type="ORF">B1H18_26970</name>
</gene>
<keyword evidence="6" id="KW-1185">Reference proteome</keyword>
<dbReference type="InterPro" id="IPR029063">
    <property type="entry name" value="SAM-dependent_MTases_sf"/>
</dbReference>
<dbReference type="PANTHER" id="PTHR43464:SF19">
    <property type="entry name" value="UBIQUINONE BIOSYNTHESIS O-METHYLTRANSFERASE, MITOCHONDRIAL"/>
    <property type="match status" value="1"/>
</dbReference>
<comment type="caution">
    <text evidence="5">The sequence shown here is derived from an EMBL/GenBank/DDBJ whole genome shotgun (WGS) entry which is preliminary data.</text>
</comment>
<keyword evidence="2 5" id="KW-0808">Transferase</keyword>
<reference evidence="5 6" key="1">
    <citation type="submission" date="2017-02" db="EMBL/GenBank/DDBJ databases">
        <title>Draft Genome Sequence of Streptomyces tsukubaensis F601, a Producer of the immunosuppressant tacrolimus FK506.</title>
        <authorList>
            <person name="Zong G."/>
            <person name="Zhong C."/>
            <person name="Fu J."/>
            <person name="Qin R."/>
            <person name="Cao G."/>
        </authorList>
    </citation>
    <scope>NUCLEOTIDE SEQUENCE [LARGE SCALE GENOMIC DNA]</scope>
    <source>
        <strain evidence="5 6">F601</strain>
    </source>
</reference>
<dbReference type="Proteomes" id="UP000190539">
    <property type="component" value="Unassembled WGS sequence"/>
</dbReference>
<organism evidence="5 6">
    <name type="scientific">Streptomyces tsukubensis</name>
    <dbReference type="NCBI Taxonomy" id="83656"/>
    <lineage>
        <taxon>Bacteria</taxon>
        <taxon>Bacillati</taxon>
        <taxon>Actinomycetota</taxon>
        <taxon>Actinomycetes</taxon>
        <taxon>Kitasatosporales</taxon>
        <taxon>Streptomycetaceae</taxon>
        <taxon>Streptomyces</taxon>
    </lineage>
</organism>
<dbReference type="AlphaFoldDB" id="A0A1V4A379"/>
<dbReference type="STRING" id="83656.B1H18_26970"/>
<dbReference type="CDD" id="cd02440">
    <property type="entry name" value="AdoMet_MTases"/>
    <property type="match status" value="1"/>
</dbReference>
<dbReference type="SUPFAM" id="SSF53335">
    <property type="entry name" value="S-adenosyl-L-methionine-dependent methyltransferases"/>
    <property type="match status" value="1"/>
</dbReference>
<dbReference type="InterPro" id="IPR041698">
    <property type="entry name" value="Methyltransf_25"/>
</dbReference>
<dbReference type="RefSeq" id="WP_077972299.1">
    <property type="nucleotide sequence ID" value="NZ_CP045178.1"/>
</dbReference>
<keyword evidence="3" id="KW-0949">S-adenosyl-L-methionine</keyword>
<dbReference type="OrthoDB" id="7062303at2"/>
<keyword evidence="1 5" id="KW-0489">Methyltransferase</keyword>
<name>A0A1V4A379_9ACTN</name>
<accession>A0A1V4A379</accession>
<proteinExistence type="predicted"/>
<feature type="domain" description="Methyltransferase" evidence="4">
    <location>
        <begin position="44"/>
        <end position="130"/>
    </location>
</feature>
<protein>
    <submittedName>
        <fullName evidence="5">SAM-dependent methyltransferase</fullName>
    </submittedName>
</protein>
<dbReference type="Pfam" id="PF13649">
    <property type="entry name" value="Methyltransf_25"/>
    <property type="match status" value="1"/>
</dbReference>
<evidence type="ECO:0000313" key="5">
    <source>
        <dbReference type="EMBL" id="OON73434.1"/>
    </source>
</evidence>
<evidence type="ECO:0000256" key="3">
    <source>
        <dbReference type="ARBA" id="ARBA00022691"/>
    </source>
</evidence>
<evidence type="ECO:0000256" key="2">
    <source>
        <dbReference type="ARBA" id="ARBA00022679"/>
    </source>
</evidence>
<dbReference type="GO" id="GO:0008168">
    <property type="term" value="F:methyltransferase activity"/>
    <property type="evidence" value="ECO:0007669"/>
    <property type="project" value="UniProtKB-KW"/>
</dbReference>
<dbReference type="PANTHER" id="PTHR43464">
    <property type="entry name" value="METHYLTRANSFERASE"/>
    <property type="match status" value="1"/>
</dbReference>
<dbReference type="GO" id="GO:0032259">
    <property type="term" value="P:methylation"/>
    <property type="evidence" value="ECO:0007669"/>
    <property type="project" value="UniProtKB-KW"/>
</dbReference>
<evidence type="ECO:0000256" key="1">
    <source>
        <dbReference type="ARBA" id="ARBA00022603"/>
    </source>
</evidence>
<evidence type="ECO:0000259" key="4">
    <source>
        <dbReference type="Pfam" id="PF13649"/>
    </source>
</evidence>
<dbReference type="EMBL" id="MVFC01000031">
    <property type="protein sequence ID" value="OON73434.1"/>
    <property type="molecule type" value="Genomic_DNA"/>
</dbReference>